<feature type="coiled-coil region" evidence="5">
    <location>
        <begin position="187"/>
        <end position="257"/>
    </location>
</feature>
<comment type="similarity">
    <text evidence="4">Belongs to the inner dynein arm light chain family.</text>
</comment>
<keyword evidence="2 5" id="KW-0175">Coiled coil</keyword>
<protein>
    <submittedName>
        <fullName evidence="6">Dynein-associated protein</fullName>
    </submittedName>
</protein>
<evidence type="ECO:0000256" key="4">
    <source>
        <dbReference type="ARBA" id="ARBA00038114"/>
    </source>
</evidence>
<dbReference type="AlphaFoldDB" id="A0A0J9T6D2"/>
<dbReference type="OrthoDB" id="273640at2759"/>
<gene>
    <name evidence="6" type="ORF">PVMG_02823</name>
</gene>
<evidence type="ECO:0000256" key="5">
    <source>
        <dbReference type="SAM" id="Coils"/>
    </source>
</evidence>
<accession>A0A0J9T6D2</accession>
<dbReference type="Proteomes" id="UP000053776">
    <property type="component" value="Unassembled WGS sequence"/>
</dbReference>
<dbReference type="InterPro" id="IPR019347">
    <property type="entry name" value="Axonemal_dynein_light_chain"/>
</dbReference>
<evidence type="ECO:0000256" key="2">
    <source>
        <dbReference type="ARBA" id="ARBA00023054"/>
    </source>
</evidence>
<keyword evidence="1" id="KW-0243">Dynein</keyword>
<evidence type="ECO:0000256" key="1">
    <source>
        <dbReference type="ARBA" id="ARBA00023017"/>
    </source>
</evidence>
<dbReference type="PANTHER" id="PTHR13183">
    <property type="entry name" value="AXONEMAL INNER ARM DYNEIN LIGHT CHAIN 28"/>
    <property type="match status" value="1"/>
</dbReference>
<dbReference type="EMBL" id="KQ235104">
    <property type="protein sequence ID" value="KMZ90654.1"/>
    <property type="molecule type" value="Genomic_DNA"/>
</dbReference>
<dbReference type="GO" id="GO:0045504">
    <property type="term" value="F:dynein heavy chain binding"/>
    <property type="evidence" value="ECO:0007669"/>
    <property type="project" value="TreeGrafter"/>
</dbReference>
<evidence type="ECO:0000313" key="6">
    <source>
        <dbReference type="EMBL" id="KMZ90654.1"/>
    </source>
</evidence>
<name>A0A0J9T6D2_PLAVI</name>
<reference evidence="6 7" key="1">
    <citation type="submission" date="2011-08" db="EMBL/GenBank/DDBJ databases">
        <title>The Genome Sequence of Plasmodium vivax Mauritania I.</title>
        <authorList>
            <consortium name="The Broad Institute Genome Sequencing Platform"/>
            <consortium name="The Broad Institute Genome Sequencing Center for Infectious Disease"/>
            <person name="Neafsey D."/>
            <person name="Carlton J."/>
            <person name="Barnwell J."/>
            <person name="Collins W."/>
            <person name="Escalante A."/>
            <person name="Mullikin J."/>
            <person name="Saul A."/>
            <person name="Guigo R."/>
            <person name="Camara F."/>
            <person name="Young S.K."/>
            <person name="Zeng Q."/>
            <person name="Gargeya S."/>
            <person name="Fitzgerald M."/>
            <person name="Haas B."/>
            <person name="Abouelleil A."/>
            <person name="Alvarado L."/>
            <person name="Arachchi H.M."/>
            <person name="Berlin A."/>
            <person name="Brown A."/>
            <person name="Chapman S.B."/>
            <person name="Chen Z."/>
            <person name="Dunbar C."/>
            <person name="Freedman E."/>
            <person name="Gearin G."/>
            <person name="Gellesch M."/>
            <person name="Goldberg J."/>
            <person name="Griggs A."/>
            <person name="Gujja S."/>
            <person name="Heiman D."/>
            <person name="Howarth C."/>
            <person name="Larson L."/>
            <person name="Lui A."/>
            <person name="MacDonald P.J.P."/>
            <person name="Montmayeur A."/>
            <person name="Murphy C."/>
            <person name="Neiman D."/>
            <person name="Pearson M."/>
            <person name="Priest M."/>
            <person name="Roberts A."/>
            <person name="Saif S."/>
            <person name="Shea T."/>
            <person name="Shenoy N."/>
            <person name="Sisk P."/>
            <person name="Stolte C."/>
            <person name="Sykes S."/>
            <person name="Wortman J."/>
            <person name="Nusbaum C."/>
            <person name="Birren B."/>
        </authorList>
    </citation>
    <scope>NUCLEOTIDE SEQUENCE [LARGE SCALE GENOMIC DNA]</scope>
    <source>
        <strain evidence="6 7">Mauritania I</strain>
    </source>
</reference>
<keyword evidence="3" id="KW-0505">Motor protein</keyword>
<evidence type="ECO:0000256" key="3">
    <source>
        <dbReference type="ARBA" id="ARBA00023175"/>
    </source>
</evidence>
<dbReference type="GO" id="GO:0005930">
    <property type="term" value="C:axoneme"/>
    <property type="evidence" value="ECO:0007669"/>
    <property type="project" value="TreeGrafter"/>
</dbReference>
<dbReference type="PANTHER" id="PTHR13183:SF0">
    <property type="entry name" value="AXONEMAL DYNEIN LIGHT INTERMEDIATE POLYPEPTIDE 1"/>
    <property type="match status" value="1"/>
</dbReference>
<dbReference type="GO" id="GO:0030286">
    <property type="term" value="C:dynein complex"/>
    <property type="evidence" value="ECO:0007669"/>
    <property type="project" value="UniProtKB-KW"/>
</dbReference>
<sequence length="257" mass="30793">MKDYLEGHNKYLKYDNCILVEHEEEESKIAKEENCVKDKNIVRVIQEIRKNIRSNVLYKNDGKNALFNEPLYNMFPLKCVRDKKVDQISYVCRVTSEEDATACLKKIQDIVSKMYAQNMLIEKDFLEDLLSVFMELCRQVSVTCFQRGSLLRQLFNYNSMLLFHYHKLVRSSLTFNLKKEIKRSHTMSELRQEMERKKEAINSLRSEILDTDRLIEEERANAEREMSEVNIIYQNKIDKLKKNNQRKRDEFTRLLRL</sequence>
<dbReference type="Pfam" id="PF10211">
    <property type="entry name" value="Ax_dynein_light"/>
    <property type="match status" value="1"/>
</dbReference>
<organism evidence="6 7">
    <name type="scientific">Plasmodium vivax Mauritania I</name>
    <dbReference type="NCBI Taxonomy" id="1035515"/>
    <lineage>
        <taxon>Eukaryota</taxon>
        <taxon>Sar</taxon>
        <taxon>Alveolata</taxon>
        <taxon>Apicomplexa</taxon>
        <taxon>Aconoidasida</taxon>
        <taxon>Haemosporida</taxon>
        <taxon>Plasmodiidae</taxon>
        <taxon>Plasmodium</taxon>
        <taxon>Plasmodium (Plasmodium)</taxon>
    </lineage>
</organism>
<proteinExistence type="inferred from homology"/>
<evidence type="ECO:0000313" key="7">
    <source>
        <dbReference type="Proteomes" id="UP000053776"/>
    </source>
</evidence>